<organism evidence="2 3">
    <name type="scientific">Periplaneta americana</name>
    <name type="common">American cockroach</name>
    <name type="synonym">Blatta americana</name>
    <dbReference type="NCBI Taxonomy" id="6978"/>
    <lineage>
        <taxon>Eukaryota</taxon>
        <taxon>Metazoa</taxon>
        <taxon>Ecdysozoa</taxon>
        <taxon>Arthropoda</taxon>
        <taxon>Hexapoda</taxon>
        <taxon>Insecta</taxon>
        <taxon>Pterygota</taxon>
        <taxon>Neoptera</taxon>
        <taxon>Polyneoptera</taxon>
        <taxon>Dictyoptera</taxon>
        <taxon>Blattodea</taxon>
        <taxon>Blattoidea</taxon>
        <taxon>Blattidae</taxon>
        <taxon>Blattinae</taxon>
        <taxon>Periplaneta</taxon>
    </lineage>
</organism>
<dbReference type="EMBL" id="JAJSOF020000019">
    <property type="protein sequence ID" value="KAJ4438930.1"/>
    <property type="molecule type" value="Genomic_DNA"/>
</dbReference>
<protein>
    <submittedName>
        <fullName evidence="2">Uncharacterized protein</fullName>
    </submittedName>
</protein>
<sequence>MFVRDRTYLLVFRTEPIRDLRMRMLLPSTPACEELLRELRMKRDSISESFYNTDAMVNKEWMRAEYELGNVVTRFTIHGFHHRICTSKCSEQCDTQCISQQPRRYLDSKKKKLTSVRVSKQFTFLSLLALPYVSVLFLDDNGTNNTGARKKARGDKKRNQESGSDREESNVKNKGASVSGNLVRESESVGGGNKRVEEEINRKKDKVRNKAETNSKGRSEFATDKDLAEIFDMCKKKSKQASRSSTRVCVRICVSIRRPEFECSGPQLEGPEFECSGPQLEGPEFEYSELSLKVCGSRYRELELSPALFKVIEGNEYVFDWSQTLTTPFKNKKPATKDQDFKIQSYTKLKNSSIGIVSASESFLGCYCRYSFGKKTQHLTGLDVPAVPPNPVKSRKENDTFYQKSRSNCHTNGRLKLSDTVPVAPKKKFKVDKIRDVRSLYEFLKEDEVAGLNNSLRTPLRNQEHGKNFRNKMKTYQLKPVTMRTL</sequence>
<evidence type="ECO:0000256" key="1">
    <source>
        <dbReference type="SAM" id="MobiDB-lite"/>
    </source>
</evidence>
<proteinExistence type="predicted"/>
<reference evidence="2 3" key="1">
    <citation type="journal article" date="2022" name="Allergy">
        <title>Genome assembly and annotation of Periplaneta americana reveal a comprehensive cockroach allergen profile.</title>
        <authorList>
            <person name="Wang L."/>
            <person name="Xiong Q."/>
            <person name="Saelim N."/>
            <person name="Wang L."/>
            <person name="Nong W."/>
            <person name="Wan A.T."/>
            <person name="Shi M."/>
            <person name="Liu X."/>
            <person name="Cao Q."/>
            <person name="Hui J.H.L."/>
            <person name="Sookrung N."/>
            <person name="Leung T.F."/>
            <person name="Tungtrongchitr A."/>
            <person name="Tsui S.K.W."/>
        </authorList>
    </citation>
    <scope>NUCLEOTIDE SEQUENCE [LARGE SCALE GENOMIC DNA]</scope>
    <source>
        <strain evidence="2">PWHHKU_190912</strain>
    </source>
</reference>
<feature type="compositionally biased region" description="Basic and acidic residues" evidence="1">
    <location>
        <begin position="157"/>
        <end position="171"/>
    </location>
</feature>
<evidence type="ECO:0000313" key="2">
    <source>
        <dbReference type="EMBL" id="KAJ4438930.1"/>
    </source>
</evidence>
<feature type="compositionally biased region" description="Basic and acidic residues" evidence="1">
    <location>
        <begin position="194"/>
        <end position="219"/>
    </location>
</feature>
<feature type="region of interest" description="Disordered" evidence="1">
    <location>
        <begin position="144"/>
        <end position="219"/>
    </location>
</feature>
<accession>A0ABQ8SZP7</accession>
<evidence type="ECO:0000313" key="3">
    <source>
        <dbReference type="Proteomes" id="UP001148838"/>
    </source>
</evidence>
<name>A0ABQ8SZP7_PERAM</name>
<dbReference type="Proteomes" id="UP001148838">
    <property type="component" value="Unassembled WGS sequence"/>
</dbReference>
<keyword evidence="3" id="KW-1185">Reference proteome</keyword>
<comment type="caution">
    <text evidence="2">The sequence shown here is derived from an EMBL/GenBank/DDBJ whole genome shotgun (WGS) entry which is preliminary data.</text>
</comment>
<gene>
    <name evidence="2" type="ORF">ANN_14884</name>
</gene>